<proteinExistence type="predicted"/>
<comment type="caution">
    <text evidence="1">The sequence shown here is derived from an EMBL/GenBank/DDBJ whole genome shotgun (WGS) entry which is preliminary data.</text>
</comment>
<dbReference type="InterPro" id="IPR036895">
    <property type="entry name" value="Uracil-DNA_glycosylase-like_sf"/>
</dbReference>
<dbReference type="AlphaFoldDB" id="A0A0G1Y265"/>
<organism evidence="1 2">
    <name type="scientific">Candidatus Amesbacteria bacterium GW2011_GWA1_48_9</name>
    <dbReference type="NCBI Taxonomy" id="1618355"/>
    <lineage>
        <taxon>Bacteria</taxon>
        <taxon>Candidatus Amesiibacteriota</taxon>
    </lineage>
</organism>
<gene>
    <name evidence="1" type="ORF">UY33_C0008G0009</name>
</gene>
<dbReference type="Gene3D" id="3.40.470.10">
    <property type="entry name" value="Uracil-DNA glycosylase-like domain"/>
    <property type="match status" value="1"/>
</dbReference>
<name>A0A0G1Y265_9BACT</name>
<evidence type="ECO:0008006" key="3">
    <source>
        <dbReference type="Google" id="ProtNLM"/>
    </source>
</evidence>
<accession>A0A0G1Y265</accession>
<reference evidence="1 2" key="1">
    <citation type="journal article" date="2015" name="Nature">
        <title>rRNA introns, odd ribosomes, and small enigmatic genomes across a large radiation of phyla.</title>
        <authorList>
            <person name="Brown C.T."/>
            <person name="Hug L.A."/>
            <person name="Thomas B.C."/>
            <person name="Sharon I."/>
            <person name="Castelle C.J."/>
            <person name="Singh A."/>
            <person name="Wilkins M.J."/>
            <person name="Williams K.H."/>
            <person name="Banfield J.F."/>
        </authorList>
    </citation>
    <scope>NUCLEOTIDE SEQUENCE [LARGE SCALE GENOMIC DNA]</scope>
</reference>
<dbReference type="Proteomes" id="UP000034637">
    <property type="component" value="Unassembled WGS sequence"/>
</dbReference>
<evidence type="ECO:0000313" key="2">
    <source>
        <dbReference type="Proteomes" id="UP000034637"/>
    </source>
</evidence>
<evidence type="ECO:0000313" key="1">
    <source>
        <dbReference type="EMBL" id="KKW00599.1"/>
    </source>
</evidence>
<protein>
    <recommendedName>
        <fullName evidence="3">DNA-deoxyinosine glycosylase</fullName>
    </recommendedName>
</protein>
<dbReference type="EMBL" id="LCPP01000008">
    <property type="protein sequence ID" value="KKW00599.1"/>
    <property type="molecule type" value="Genomic_DNA"/>
</dbReference>
<sequence>MLETHPFPAFVPPLTKYLILGSFVGKPAPGYDWFYNSPRNQFWSILEAVYHLKLNSKKSQQQLFTRLSFAVTDIIYRCDRSAGNNLDTNLIDIVYNTRVIRNILSQNNIHKIYFTSRFVADKFHAHFGRLLTRFPHIRLITLPSPSPRYAQIAKEEKILLYSRLLPRLQ</sequence>
<dbReference type="SUPFAM" id="SSF52141">
    <property type="entry name" value="Uracil-DNA glycosylase-like"/>
    <property type="match status" value="1"/>
</dbReference>